<evidence type="ECO:0000256" key="7">
    <source>
        <dbReference type="ARBA" id="ARBA00023004"/>
    </source>
</evidence>
<accession>A0A382B595</accession>
<dbReference type="PANTHER" id="PTHR33751">
    <property type="entry name" value="CBB3-TYPE CYTOCHROME C OXIDASE SUBUNIT FIXP"/>
    <property type="match status" value="1"/>
</dbReference>
<dbReference type="InterPro" id="IPR050597">
    <property type="entry name" value="Cytochrome_c_Oxidase_Subunit"/>
</dbReference>
<keyword evidence="7" id="KW-0408">Iron</keyword>
<evidence type="ECO:0000256" key="3">
    <source>
        <dbReference type="ARBA" id="ARBA00022617"/>
    </source>
</evidence>
<dbReference type="GO" id="GO:0042597">
    <property type="term" value="C:periplasmic space"/>
    <property type="evidence" value="ECO:0007669"/>
    <property type="project" value="UniProtKB-SubCell"/>
</dbReference>
<evidence type="ECO:0000256" key="2">
    <source>
        <dbReference type="ARBA" id="ARBA00022448"/>
    </source>
</evidence>
<dbReference type="EMBL" id="UINC01028235">
    <property type="protein sequence ID" value="SVB08859.1"/>
    <property type="molecule type" value="Genomic_DNA"/>
</dbReference>
<proteinExistence type="predicted"/>
<sequence length="212" mass="22892">VSKEKSLFAREIFISFTLILLLIAPVSLLMAGDVEAGKSKSIVCSACHGQDGNSINPLWPSLAGQHKQYTIHTLKAYKNGTRVDAVMQAQVMALTEQDFEDIAAYYNAQKMEKQDYDYALAKKGESLYRGGNASTGVAACIACHGPTGRGNPGAGYPSLAGQHAEYTEDALKDYTNTERKAGLNDMMQSLATRLTAEEIEAVSEYIQALGSK</sequence>
<organism evidence="9">
    <name type="scientific">marine metagenome</name>
    <dbReference type="NCBI Taxonomy" id="408172"/>
    <lineage>
        <taxon>unclassified sequences</taxon>
        <taxon>metagenomes</taxon>
        <taxon>ecological metagenomes</taxon>
    </lineage>
</organism>
<comment type="subcellular location">
    <subcellularLocation>
        <location evidence="1">Periplasm</location>
    </subcellularLocation>
</comment>
<keyword evidence="4" id="KW-0479">Metal-binding</keyword>
<evidence type="ECO:0000259" key="8">
    <source>
        <dbReference type="PROSITE" id="PS51007"/>
    </source>
</evidence>
<keyword evidence="6" id="KW-0249">Electron transport</keyword>
<dbReference type="PANTHER" id="PTHR33751:SF9">
    <property type="entry name" value="CYTOCHROME C4"/>
    <property type="match status" value="1"/>
</dbReference>
<dbReference type="GO" id="GO:0020037">
    <property type="term" value="F:heme binding"/>
    <property type="evidence" value="ECO:0007669"/>
    <property type="project" value="InterPro"/>
</dbReference>
<keyword evidence="2" id="KW-0813">Transport</keyword>
<dbReference type="Gene3D" id="1.10.760.10">
    <property type="entry name" value="Cytochrome c-like domain"/>
    <property type="match status" value="2"/>
</dbReference>
<dbReference type="AlphaFoldDB" id="A0A382B595"/>
<dbReference type="Pfam" id="PF00034">
    <property type="entry name" value="Cytochrom_C"/>
    <property type="match status" value="2"/>
</dbReference>
<dbReference type="GO" id="GO:0005506">
    <property type="term" value="F:iron ion binding"/>
    <property type="evidence" value="ECO:0007669"/>
    <property type="project" value="InterPro"/>
</dbReference>
<reference evidence="9" key="1">
    <citation type="submission" date="2018-05" db="EMBL/GenBank/DDBJ databases">
        <authorList>
            <person name="Lanie J.A."/>
            <person name="Ng W.-L."/>
            <person name="Kazmierczak K.M."/>
            <person name="Andrzejewski T.M."/>
            <person name="Davidsen T.M."/>
            <person name="Wayne K.J."/>
            <person name="Tettelin H."/>
            <person name="Glass J.I."/>
            <person name="Rusch D."/>
            <person name="Podicherti R."/>
            <person name="Tsui H.-C.T."/>
            <person name="Winkler M.E."/>
        </authorList>
    </citation>
    <scope>NUCLEOTIDE SEQUENCE</scope>
</reference>
<protein>
    <recommendedName>
        <fullName evidence="8">Cytochrome c domain-containing protein</fullName>
    </recommendedName>
</protein>
<dbReference type="PIRSF" id="PIRSF000005">
    <property type="entry name" value="Cytochrome_c4"/>
    <property type="match status" value="1"/>
</dbReference>
<name>A0A382B595_9ZZZZ</name>
<dbReference type="InterPro" id="IPR024167">
    <property type="entry name" value="Cytochrome_c4-like"/>
</dbReference>
<evidence type="ECO:0000256" key="6">
    <source>
        <dbReference type="ARBA" id="ARBA00022982"/>
    </source>
</evidence>
<evidence type="ECO:0000313" key="9">
    <source>
        <dbReference type="EMBL" id="SVB08859.1"/>
    </source>
</evidence>
<dbReference type="SUPFAM" id="SSF46626">
    <property type="entry name" value="Cytochrome c"/>
    <property type="match status" value="2"/>
</dbReference>
<feature type="domain" description="Cytochrome c" evidence="8">
    <location>
        <begin position="119"/>
        <end position="210"/>
    </location>
</feature>
<dbReference type="InterPro" id="IPR036909">
    <property type="entry name" value="Cyt_c-like_dom_sf"/>
</dbReference>
<gene>
    <name evidence="9" type="ORF">METZ01_LOCUS161713</name>
</gene>
<keyword evidence="5" id="KW-0574">Periplasm</keyword>
<evidence type="ECO:0000256" key="4">
    <source>
        <dbReference type="ARBA" id="ARBA00022723"/>
    </source>
</evidence>
<feature type="domain" description="Cytochrome c" evidence="8">
    <location>
        <begin position="32"/>
        <end position="110"/>
    </location>
</feature>
<dbReference type="InterPro" id="IPR009056">
    <property type="entry name" value="Cyt_c-like_dom"/>
</dbReference>
<dbReference type="PROSITE" id="PS51007">
    <property type="entry name" value="CYTC"/>
    <property type="match status" value="2"/>
</dbReference>
<dbReference type="GO" id="GO:0009055">
    <property type="term" value="F:electron transfer activity"/>
    <property type="evidence" value="ECO:0007669"/>
    <property type="project" value="InterPro"/>
</dbReference>
<evidence type="ECO:0000256" key="5">
    <source>
        <dbReference type="ARBA" id="ARBA00022764"/>
    </source>
</evidence>
<keyword evidence="3" id="KW-0349">Heme</keyword>
<feature type="non-terminal residue" evidence="9">
    <location>
        <position position="1"/>
    </location>
</feature>
<evidence type="ECO:0000256" key="1">
    <source>
        <dbReference type="ARBA" id="ARBA00004418"/>
    </source>
</evidence>